<dbReference type="InterPro" id="IPR004045">
    <property type="entry name" value="Glutathione_S-Trfase_N"/>
</dbReference>
<dbReference type="AlphaFoldDB" id="R9NWS1"/>
<dbReference type="GeneID" id="24105939"/>
<dbReference type="Gene3D" id="3.40.30.10">
    <property type="entry name" value="Glutaredoxin"/>
    <property type="match status" value="1"/>
</dbReference>
<name>R9NWS1_PSEHS</name>
<dbReference type="SUPFAM" id="SSF52833">
    <property type="entry name" value="Thioredoxin-like"/>
    <property type="match status" value="1"/>
</dbReference>
<evidence type="ECO:0000259" key="2">
    <source>
        <dbReference type="Pfam" id="PF22041"/>
    </source>
</evidence>
<dbReference type="Gene3D" id="1.20.1050.10">
    <property type="match status" value="1"/>
</dbReference>
<dbReference type="Pfam" id="PF22041">
    <property type="entry name" value="GST_C_7"/>
    <property type="match status" value="1"/>
</dbReference>
<dbReference type="RefSeq" id="XP_012186660.1">
    <property type="nucleotide sequence ID" value="XM_012331270.1"/>
</dbReference>
<keyword evidence="4" id="KW-1185">Reference proteome</keyword>
<proteinExistence type="predicted"/>
<dbReference type="Pfam" id="PF13409">
    <property type="entry name" value="GST_N_2"/>
    <property type="match status" value="1"/>
</dbReference>
<reference evidence="4" key="1">
    <citation type="journal article" date="2013" name="Genome Announc.">
        <title>Draft genome sequence of the basidiomycetous yeast-like fungus Pseudozyma hubeiensis SY62, which produces an abundant amount of the biosurfactant mannosylerythritol lipids.</title>
        <authorList>
            <person name="Konishi M."/>
            <person name="Hatada Y."/>
            <person name="Horiuchi J."/>
        </authorList>
    </citation>
    <scope>NUCLEOTIDE SEQUENCE [LARGE SCALE GENOMIC DNA]</scope>
    <source>
        <strain evidence="4">SY62</strain>
    </source>
</reference>
<dbReference type="EMBL" id="DF238772">
    <property type="protein sequence ID" value="GAC93073.1"/>
    <property type="molecule type" value="Genomic_DNA"/>
</dbReference>
<dbReference type="eggNOG" id="ENOG502QQN3">
    <property type="taxonomic scope" value="Eukaryota"/>
</dbReference>
<dbReference type="InterPro" id="IPR054416">
    <property type="entry name" value="GST_UstS-like_C"/>
</dbReference>
<gene>
    <name evidence="3" type="ORF">PHSY_000634</name>
</gene>
<dbReference type="InterPro" id="IPR036249">
    <property type="entry name" value="Thioredoxin-like_sf"/>
</dbReference>
<sequence length="261" mass="29502">MTSDYPQIDFYDISCLTTEESWSPFTARTYVALRLLDIPFQRHLVPMARINSTLTSLGAPPPKSERHTLPAITITSSGKKEWITDSSDIAEKLQDLYLSSNHPLSTSLFPDPHSRSCVELVRECFKSSLYTADHRWKSVNPAIYKILEPESSEYYITDRTVQWGKHPQEILDTDAAANEARDGGVNQVYAKIIQPFAQLYDDKEKEGVWLGGERPIYADVMTLALLQWLKCANQDAFEQGLSINGGVLQKAWMEGQPLLKC</sequence>
<accession>R9NWS1</accession>
<protein>
    <submittedName>
        <fullName evidence="3">Uncharacterized protein</fullName>
    </submittedName>
</protein>
<evidence type="ECO:0000313" key="4">
    <source>
        <dbReference type="Proteomes" id="UP000014071"/>
    </source>
</evidence>
<dbReference type="HOGENOM" id="CLU_011226_4_2_1"/>
<dbReference type="Proteomes" id="UP000014071">
    <property type="component" value="Unassembled WGS sequence"/>
</dbReference>
<organism evidence="3 4">
    <name type="scientific">Pseudozyma hubeiensis (strain SY62)</name>
    <name type="common">Yeast</name>
    <dbReference type="NCBI Taxonomy" id="1305764"/>
    <lineage>
        <taxon>Eukaryota</taxon>
        <taxon>Fungi</taxon>
        <taxon>Dikarya</taxon>
        <taxon>Basidiomycota</taxon>
        <taxon>Ustilaginomycotina</taxon>
        <taxon>Ustilaginomycetes</taxon>
        <taxon>Ustilaginales</taxon>
        <taxon>Ustilaginaceae</taxon>
        <taxon>Pseudozyma</taxon>
    </lineage>
</organism>
<evidence type="ECO:0000313" key="3">
    <source>
        <dbReference type="EMBL" id="GAC93073.1"/>
    </source>
</evidence>
<dbReference type="OrthoDB" id="4951845at2759"/>
<evidence type="ECO:0000259" key="1">
    <source>
        <dbReference type="Pfam" id="PF13409"/>
    </source>
</evidence>
<dbReference type="STRING" id="1305764.R9NWS1"/>
<feature type="domain" description="GST N-terminal" evidence="1">
    <location>
        <begin position="22"/>
        <end position="95"/>
    </location>
</feature>
<feature type="domain" description="Glutathione S-transferase UstS-like C-terminal" evidence="2">
    <location>
        <begin position="133"/>
        <end position="252"/>
    </location>
</feature>